<keyword evidence="1" id="KW-1133">Transmembrane helix</keyword>
<dbReference type="HOGENOM" id="CLU_042529_8_0_5"/>
<dbReference type="SUPFAM" id="SSF52833">
    <property type="entry name" value="Thioredoxin-like"/>
    <property type="match status" value="1"/>
</dbReference>
<dbReference type="InterPro" id="IPR000866">
    <property type="entry name" value="AhpC/TSA"/>
</dbReference>
<dbReference type="Gene3D" id="3.40.30.10">
    <property type="entry name" value="Glutaredoxin"/>
    <property type="match status" value="1"/>
</dbReference>
<comment type="caution">
    <text evidence="3">The sequence shown here is derived from an EMBL/GenBank/DDBJ whole genome shotgun (WGS) entry which is preliminary data.</text>
</comment>
<keyword evidence="4" id="KW-1185">Reference proteome</keyword>
<organism evidence="3 4">
    <name type="scientific">Novosphingobium nitrogenifigens DSM 19370</name>
    <dbReference type="NCBI Taxonomy" id="983920"/>
    <lineage>
        <taxon>Bacteria</taxon>
        <taxon>Pseudomonadati</taxon>
        <taxon>Pseudomonadota</taxon>
        <taxon>Alphaproteobacteria</taxon>
        <taxon>Sphingomonadales</taxon>
        <taxon>Sphingomonadaceae</taxon>
        <taxon>Novosphingobium</taxon>
    </lineage>
</organism>
<proteinExistence type="predicted"/>
<keyword evidence="1" id="KW-0472">Membrane</keyword>
<dbReference type="InParanoid" id="F1Z6L9"/>
<evidence type="ECO:0000313" key="3">
    <source>
        <dbReference type="EMBL" id="EGD59679.1"/>
    </source>
</evidence>
<dbReference type="Pfam" id="PF00578">
    <property type="entry name" value="AhpC-TSA"/>
    <property type="match status" value="1"/>
</dbReference>
<evidence type="ECO:0000313" key="4">
    <source>
        <dbReference type="Proteomes" id="UP000004728"/>
    </source>
</evidence>
<dbReference type="STRING" id="983920.Y88_2463"/>
<reference evidence="3 4" key="1">
    <citation type="journal article" date="2012" name="J. Bacteriol.">
        <title>Draft Genome Sequence of Novosphingobium nitrogenifigens Y88T.</title>
        <authorList>
            <person name="Strabala T.J."/>
            <person name="Macdonald L."/>
            <person name="Liu V."/>
            <person name="Smit A.M."/>
        </authorList>
    </citation>
    <scope>NUCLEOTIDE SEQUENCE [LARGE SCALE GENOMIC DNA]</scope>
    <source>
        <strain evidence="3 4">DSM 19370</strain>
    </source>
</reference>
<dbReference type="RefSeq" id="WP_008069995.1">
    <property type="nucleotide sequence ID" value="NZ_AQWK01000003.1"/>
</dbReference>
<feature type="transmembrane region" description="Helical" evidence="1">
    <location>
        <begin position="6"/>
        <end position="24"/>
    </location>
</feature>
<dbReference type="GO" id="GO:0016209">
    <property type="term" value="F:antioxidant activity"/>
    <property type="evidence" value="ECO:0007669"/>
    <property type="project" value="InterPro"/>
</dbReference>
<gene>
    <name evidence="3" type="ORF">Y88_2463</name>
</gene>
<evidence type="ECO:0000259" key="2">
    <source>
        <dbReference type="PROSITE" id="PS51352"/>
    </source>
</evidence>
<dbReference type="eggNOG" id="COG0526">
    <property type="taxonomic scope" value="Bacteria"/>
</dbReference>
<accession>F1Z6L9</accession>
<dbReference type="AlphaFoldDB" id="F1Z6L9"/>
<evidence type="ECO:0000256" key="1">
    <source>
        <dbReference type="SAM" id="Phobius"/>
    </source>
</evidence>
<dbReference type="EMBL" id="AEWJ01000025">
    <property type="protein sequence ID" value="EGD59679.1"/>
    <property type="molecule type" value="Genomic_DNA"/>
</dbReference>
<dbReference type="InterPro" id="IPR013766">
    <property type="entry name" value="Thioredoxin_domain"/>
</dbReference>
<protein>
    <submittedName>
        <fullName evidence="3">Cytochrome c biogenesis protein</fullName>
    </submittedName>
</protein>
<dbReference type="Proteomes" id="UP000004728">
    <property type="component" value="Unassembled WGS sequence"/>
</dbReference>
<sequence>MAALLLTMLGGALAVSCLTILLVTGDRRLRRGRRSALGGAVLGGLAGVGAMGAVVGAIAGSLLGSAPALASQGEVPSLDVGGTWINSAPLSRQDLRGKVVLVDFWTYSCINCLHTLPYLKAWQDKYGKDGLVIVGVHAPEFDFEKDLGNVRRAIARFDITYPVVTDNDYRIWNSFSNRYWPAHYFVDAQGRIRHSHFGEGDYDQSEKVIQQLLAEAHPGKAYGGFVVQPGRRP</sequence>
<dbReference type="InterPro" id="IPR036249">
    <property type="entry name" value="Thioredoxin-like_sf"/>
</dbReference>
<name>F1Z6L9_9SPHN</name>
<dbReference type="GO" id="GO:0016491">
    <property type="term" value="F:oxidoreductase activity"/>
    <property type="evidence" value="ECO:0007669"/>
    <property type="project" value="InterPro"/>
</dbReference>
<feature type="domain" description="Thioredoxin" evidence="2">
    <location>
        <begin position="57"/>
        <end position="214"/>
    </location>
</feature>
<feature type="transmembrane region" description="Helical" evidence="1">
    <location>
        <begin position="36"/>
        <end position="63"/>
    </location>
</feature>
<dbReference type="PANTHER" id="PTHR46388:SF2">
    <property type="entry name" value="NHL REPEAT-CONTAINING PROTEIN 2"/>
    <property type="match status" value="1"/>
</dbReference>
<keyword evidence="1" id="KW-0812">Transmembrane</keyword>
<dbReference type="CDD" id="cd03012">
    <property type="entry name" value="TlpA_like_DipZ_like"/>
    <property type="match status" value="1"/>
</dbReference>
<dbReference type="PANTHER" id="PTHR46388">
    <property type="entry name" value="NHL REPEAT-CONTAINING PROTEIN 2"/>
    <property type="match status" value="1"/>
</dbReference>
<dbReference type="PROSITE" id="PS51352">
    <property type="entry name" value="THIOREDOXIN_2"/>
    <property type="match status" value="1"/>
</dbReference>
<dbReference type="OrthoDB" id="9811352at2"/>